<proteinExistence type="predicted"/>
<dbReference type="AlphaFoldDB" id="A0A6P1W4J7"/>
<organism evidence="1 2">
    <name type="scientific">Spirosoma endbachense</name>
    <dbReference type="NCBI Taxonomy" id="2666025"/>
    <lineage>
        <taxon>Bacteria</taxon>
        <taxon>Pseudomonadati</taxon>
        <taxon>Bacteroidota</taxon>
        <taxon>Cytophagia</taxon>
        <taxon>Cytophagales</taxon>
        <taxon>Cytophagaceae</taxon>
        <taxon>Spirosoma</taxon>
    </lineage>
</organism>
<dbReference type="KEGG" id="senf:GJR95_31435"/>
<accession>A0A6P1W4J7</accession>
<gene>
    <name evidence="1" type="ORF">GJR95_31435</name>
</gene>
<sequence length="74" mass="8496">MNVESHNETIVCPKCELIQIATVEHTVPWHSYVHTCSACQYIITESEWQRVQDTVAYYEELKRGVMGVLGETPL</sequence>
<reference evidence="1 2" key="1">
    <citation type="submission" date="2019-11" db="EMBL/GenBank/DDBJ databases">
        <title>Spirosoma endbachense sp. nov., isolated from a natural salt meadow.</title>
        <authorList>
            <person name="Rojas J."/>
            <person name="Ambika Manirajan B."/>
            <person name="Ratering S."/>
            <person name="Suarez C."/>
            <person name="Geissler-Plaum R."/>
            <person name="Schnell S."/>
        </authorList>
    </citation>
    <scope>NUCLEOTIDE SEQUENCE [LARGE SCALE GENOMIC DNA]</scope>
    <source>
        <strain evidence="1 2">I-24</strain>
    </source>
</reference>
<evidence type="ECO:0000313" key="2">
    <source>
        <dbReference type="Proteomes" id="UP000464577"/>
    </source>
</evidence>
<evidence type="ECO:0000313" key="1">
    <source>
        <dbReference type="EMBL" id="QHV99252.1"/>
    </source>
</evidence>
<dbReference type="RefSeq" id="WP_162389655.1">
    <property type="nucleotide sequence ID" value="NZ_CP045997.1"/>
</dbReference>
<name>A0A6P1W4J7_9BACT</name>
<keyword evidence="2" id="KW-1185">Reference proteome</keyword>
<dbReference type="Proteomes" id="UP000464577">
    <property type="component" value="Chromosome"/>
</dbReference>
<protein>
    <submittedName>
        <fullName evidence="1">Uncharacterized protein</fullName>
    </submittedName>
</protein>
<dbReference type="EMBL" id="CP045997">
    <property type="protein sequence ID" value="QHV99252.1"/>
    <property type="molecule type" value="Genomic_DNA"/>
</dbReference>